<gene>
    <name evidence="7 9" type="primary">hisC</name>
    <name evidence="9" type="ORF">P0O15_09410</name>
</gene>
<keyword evidence="6 7" id="KW-0368">Histidine biosynthesis</keyword>
<dbReference type="NCBIfam" id="TIGR01141">
    <property type="entry name" value="hisC"/>
    <property type="match status" value="1"/>
</dbReference>
<protein>
    <recommendedName>
        <fullName evidence="7">Histidinol-phosphate aminotransferase</fullName>
        <ecNumber evidence="7">2.6.1.9</ecNumber>
    </recommendedName>
    <alternativeName>
        <fullName evidence="7">Imidazole acetol-phosphate transaminase</fullName>
    </alternativeName>
</protein>
<comment type="pathway">
    <text evidence="7">Amino-acid biosynthesis; L-histidine biosynthesis; L-histidine from 5-phospho-alpha-D-ribose 1-diphosphate: step 7/9.</text>
</comment>
<keyword evidence="3 7" id="KW-0028">Amino-acid biosynthesis</keyword>
<dbReference type="SUPFAM" id="SSF53383">
    <property type="entry name" value="PLP-dependent transferases"/>
    <property type="match status" value="1"/>
</dbReference>
<reference evidence="9 10" key="1">
    <citation type="submission" date="2023-03" db="EMBL/GenBank/DDBJ databases">
        <title>WGS of Methanotrichaceae archaeon Mx.</title>
        <authorList>
            <person name="Sorokin D.Y."/>
            <person name="Merkel A.Y."/>
        </authorList>
    </citation>
    <scope>NUCLEOTIDE SEQUENCE [LARGE SCALE GENOMIC DNA]</scope>
    <source>
        <strain evidence="9 10">Mx</strain>
    </source>
</reference>
<dbReference type="InterPro" id="IPR015424">
    <property type="entry name" value="PyrdxlP-dep_Trfase"/>
</dbReference>
<dbReference type="PANTHER" id="PTHR42885:SF2">
    <property type="entry name" value="HISTIDINOL-PHOSPHATE AMINOTRANSFERASE"/>
    <property type="match status" value="1"/>
</dbReference>
<evidence type="ECO:0000256" key="3">
    <source>
        <dbReference type="ARBA" id="ARBA00022605"/>
    </source>
</evidence>
<name>A0ABT5X9I8_9EURY</name>
<dbReference type="CDD" id="cd00609">
    <property type="entry name" value="AAT_like"/>
    <property type="match status" value="1"/>
</dbReference>
<feature type="modified residue" description="N6-(pyridoxal phosphate)lysine" evidence="7">
    <location>
        <position position="215"/>
    </location>
</feature>
<evidence type="ECO:0000256" key="7">
    <source>
        <dbReference type="HAMAP-Rule" id="MF_01023"/>
    </source>
</evidence>
<evidence type="ECO:0000256" key="1">
    <source>
        <dbReference type="ARBA" id="ARBA00001933"/>
    </source>
</evidence>
<dbReference type="InterPro" id="IPR015421">
    <property type="entry name" value="PyrdxlP-dep_Trfase_major"/>
</dbReference>
<sequence>MERYRENLRPSLSRLRPYVAGRGIQEIAAKYGLPPDEIVKVGSNENPYGPSPRVYEAISSARPERYPEPEGLISALAEYAGTAPENVLIGAGMDGVMDTLTRLFLDPGDRSAIFTPTFSYYEILAVTAGAEPVFLPRGDNFEVPTDLPAGIKMIFICSPNNPTGDTIPEEDLRGIVEETDGIIFLDEAYAEFSDENFLPLAEEYDNLVVGRTLSKAFGLAGMRLGYAVSPPWIAEEYRRAAPPFFGVTTPSVAAGIAALEDIEYMRRSVEAIRQERGRLLRLIPEFRPSGGNFLYLETKAPSGMVAEELLRRGVIVRDCFSFRGAGDHALRVTVGTPEENDRFLQAYGEVCGPP</sequence>
<evidence type="ECO:0000256" key="2">
    <source>
        <dbReference type="ARBA" id="ARBA00022576"/>
    </source>
</evidence>
<evidence type="ECO:0000259" key="8">
    <source>
        <dbReference type="Pfam" id="PF00155"/>
    </source>
</evidence>
<dbReference type="GO" id="GO:0004400">
    <property type="term" value="F:histidinol-phosphate transaminase activity"/>
    <property type="evidence" value="ECO:0007669"/>
    <property type="project" value="UniProtKB-EC"/>
</dbReference>
<organism evidence="9 10">
    <name type="scientific">Candidatus Methanocrinis natronophilus</name>
    <dbReference type="NCBI Taxonomy" id="3033396"/>
    <lineage>
        <taxon>Archaea</taxon>
        <taxon>Methanobacteriati</taxon>
        <taxon>Methanobacteriota</taxon>
        <taxon>Stenosarchaea group</taxon>
        <taxon>Methanomicrobia</taxon>
        <taxon>Methanotrichales</taxon>
        <taxon>Methanotrichaceae</taxon>
        <taxon>Methanocrinis</taxon>
    </lineage>
</organism>
<dbReference type="InterPro" id="IPR004839">
    <property type="entry name" value="Aminotransferase_I/II_large"/>
</dbReference>
<comment type="caution">
    <text evidence="9">The sequence shown here is derived from an EMBL/GenBank/DDBJ whole genome shotgun (WGS) entry which is preliminary data.</text>
</comment>
<dbReference type="HAMAP" id="MF_01023">
    <property type="entry name" value="HisC_aminotrans_2"/>
    <property type="match status" value="1"/>
</dbReference>
<dbReference type="PANTHER" id="PTHR42885">
    <property type="entry name" value="HISTIDINOL-PHOSPHATE AMINOTRANSFERASE-RELATED"/>
    <property type="match status" value="1"/>
</dbReference>
<dbReference type="InterPro" id="IPR015422">
    <property type="entry name" value="PyrdxlP-dep_Trfase_small"/>
</dbReference>
<dbReference type="RefSeq" id="WP_316967108.1">
    <property type="nucleotide sequence ID" value="NZ_JARFPK010000037.1"/>
</dbReference>
<evidence type="ECO:0000313" key="9">
    <source>
        <dbReference type="EMBL" id="MDF0591374.1"/>
    </source>
</evidence>
<dbReference type="Proteomes" id="UP001220010">
    <property type="component" value="Unassembled WGS sequence"/>
</dbReference>
<feature type="domain" description="Aminotransferase class I/classII large" evidence="8">
    <location>
        <begin position="37"/>
        <end position="346"/>
    </location>
</feature>
<dbReference type="PROSITE" id="PS00599">
    <property type="entry name" value="AA_TRANSFER_CLASS_2"/>
    <property type="match status" value="1"/>
</dbReference>
<evidence type="ECO:0000256" key="5">
    <source>
        <dbReference type="ARBA" id="ARBA00022898"/>
    </source>
</evidence>
<comment type="cofactor">
    <cofactor evidence="1 7">
        <name>pyridoxal 5'-phosphate</name>
        <dbReference type="ChEBI" id="CHEBI:597326"/>
    </cofactor>
</comment>
<keyword evidence="2 7" id="KW-0032">Aminotransferase</keyword>
<dbReference type="InterPro" id="IPR001917">
    <property type="entry name" value="Aminotrans_II_pyridoxalP_BS"/>
</dbReference>
<evidence type="ECO:0000313" key="10">
    <source>
        <dbReference type="Proteomes" id="UP001220010"/>
    </source>
</evidence>
<comment type="catalytic activity">
    <reaction evidence="7">
        <text>L-histidinol phosphate + 2-oxoglutarate = 3-(imidazol-4-yl)-2-oxopropyl phosphate + L-glutamate</text>
        <dbReference type="Rhea" id="RHEA:23744"/>
        <dbReference type="ChEBI" id="CHEBI:16810"/>
        <dbReference type="ChEBI" id="CHEBI:29985"/>
        <dbReference type="ChEBI" id="CHEBI:57766"/>
        <dbReference type="ChEBI" id="CHEBI:57980"/>
        <dbReference type="EC" id="2.6.1.9"/>
    </reaction>
</comment>
<keyword evidence="4 7" id="KW-0808">Transferase</keyword>
<keyword evidence="5 7" id="KW-0663">Pyridoxal phosphate</keyword>
<keyword evidence="10" id="KW-1185">Reference proteome</keyword>
<accession>A0ABT5X9I8</accession>
<dbReference type="EC" id="2.6.1.9" evidence="7"/>
<dbReference type="Gene3D" id="3.40.640.10">
    <property type="entry name" value="Type I PLP-dependent aspartate aminotransferase-like (Major domain)"/>
    <property type="match status" value="1"/>
</dbReference>
<evidence type="ECO:0000256" key="6">
    <source>
        <dbReference type="ARBA" id="ARBA00023102"/>
    </source>
</evidence>
<dbReference type="EMBL" id="JARFPK010000037">
    <property type="protein sequence ID" value="MDF0591374.1"/>
    <property type="molecule type" value="Genomic_DNA"/>
</dbReference>
<proteinExistence type="inferred from homology"/>
<dbReference type="Gene3D" id="3.90.1150.10">
    <property type="entry name" value="Aspartate Aminotransferase, domain 1"/>
    <property type="match status" value="1"/>
</dbReference>
<comment type="similarity">
    <text evidence="7">Belongs to the class-II pyridoxal-phosphate-dependent aminotransferase family. Histidinol-phosphate aminotransferase subfamily.</text>
</comment>
<dbReference type="Pfam" id="PF00155">
    <property type="entry name" value="Aminotran_1_2"/>
    <property type="match status" value="1"/>
</dbReference>
<evidence type="ECO:0000256" key="4">
    <source>
        <dbReference type="ARBA" id="ARBA00022679"/>
    </source>
</evidence>
<dbReference type="InterPro" id="IPR005861">
    <property type="entry name" value="HisP_aminotrans"/>
</dbReference>